<sequence>MRLELARILGARDQIDPVFLNTPQYECEPLGDVLGCRLILKVETLNPVRSFKGRGTETVLSRLEGDADAAVCASAGNLGQALAYSGRRRGIGVAVVASSAANPLKLERMKALGATVILVDGEIEAALETATRYAAETGAFLVEDSRDIGTCEGAATIGVELAESPVELDSVLISLGAGAMASGVGFALKSLRKTTEVICVQPENAPAMTLALRAGHPVEVGAPGTIADGVAGRYVIPEVLDDLSSIADDAVLVSEAAIVEAMRLLHVHAGLVVEPAAALGVASILEGQGRFDGRTVATILCGSNVTPEAFNRWTHVPISAPDTVGSR</sequence>
<dbReference type="PANTHER" id="PTHR48078">
    <property type="entry name" value="THREONINE DEHYDRATASE, MITOCHONDRIAL-RELATED"/>
    <property type="match status" value="1"/>
</dbReference>
<evidence type="ECO:0000256" key="3">
    <source>
        <dbReference type="ARBA" id="ARBA00023239"/>
    </source>
</evidence>
<dbReference type="GO" id="GO:0006565">
    <property type="term" value="P:L-serine catabolic process"/>
    <property type="evidence" value="ECO:0007669"/>
    <property type="project" value="TreeGrafter"/>
</dbReference>
<keyword evidence="3" id="KW-0456">Lyase</keyword>
<protein>
    <submittedName>
        <fullName evidence="5">Pyridoxal-phosphate dependent enzyme</fullName>
    </submittedName>
</protein>
<dbReference type="RefSeq" id="WP_185445701.1">
    <property type="nucleotide sequence ID" value="NZ_CP043661.1"/>
</dbReference>
<evidence type="ECO:0000256" key="1">
    <source>
        <dbReference type="ARBA" id="ARBA00001933"/>
    </source>
</evidence>
<accession>A0A7G6WSD5</accession>
<evidence type="ECO:0000259" key="4">
    <source>
        <dbReference type="Pfam" id="PF00291"/>
    </source>
</evidence>
<keyword evidence="2" id="KW-0663">Pyridoxal phosphate</keyword>
<evidence type="ECO:0000313" key="5">
    <source>
        <dbReference type="EMBL" id="QNE16900.1"/>
    </source>
</evidence>
<reference evidence="6" key="1">
    <citation type="submission" date="2019-09" db="EMBL/GenBank/DDBJ databases">
        <title>Antimicrobial potential of Antarctic Bacteria.</title>
        <authorList>
            <person name="Benaud N."/>
            <person name="Edwards R.J."/>
            <person name="Ferrari B.C."/>
        </authorList>
    </citation>
    <scope>NUCLEOTIDE SEQUENCE [LARGE SCALE GENOMIC DNA]</scope>
    <source>
        <strain evidence="6">SPB151</strain>
    </source>
</reference>
<dbReference type="KEGG" id="kqi:F1D05_02025"/>
<dbReference type="AlphaFoldDB" id="A0A7G6WSD5"/>
<reference evidence="5 6" key="2">
    <citation type="journal article" date="2020" name="Microbiol. Resour. Announc.">
        <title>Antarctic desert soil bacteria exhibit high novel natural product potential, evaluated through long-read genome sequencing and comparative genomics.</title>
        <authorList>
            <person name="Benaud N."/>
            <person name="Edwards R.J."/>
            <person name="Amos T.G."/>
            <person name="D'Agostino P.M."/>
            <person name="Gutierrez-Chavez C."/>
            <person name="Montgomery K."/>
            <person name="Nicetic I."/>
            <person name="Ferrari B.C."/>
        </authorList>
    </citation>
    <scope>NUCLEOTIDE SEQUENCE [LARGE SCALE GENOMIC DNA]</scope>
    <source>
        <strain evidence="5 6">SPB151</strain>
    </source>
</reference>
<gene>
    <name evidence="5" type="ORF">F1D05_02025</name>
</gene>
<dbReference type="Pfam" id="PF00291">
    <property type="entry name" value="PALP"/>
    <property type="match status" value="1"/>
</dbReference>
<name>A0A7G6WSD5_9ACTN</name>
<comment type="cofactor">
    <cofactor evidence="1">
        <name>pyridoxal 5'-phosphate</name>
        <dbReference type="ChEBI" id="CHEBI:597326"/>
    </cofactor>
</comment>
<dbReference type="InterPro" id="IPR001926">
    <property type="entry name" value="TrpB-like_PALP"/>
</dbReference>
<keyword evidence="6" id="KW-1185">Reference proteome</keyword>
<evidence type="ECO:0000256" key="2">
    <source>
        <dbReference type="ARBA" id="ARBA00022898"/>
    </source>
</evidence>
<dbReference type="Proteomes" id="UP000515563">
    <property type="component" value="Chromosome"/>
</dbReference>
<dbReference type="InterPro" id="IPR050147">
    <property type="entry name" value="Ser/Thr_Dehydratase"/>
</dbReference>
<dbReference type="InterPro" id="IPR036052">
    <property type="entry name" value="TrpB-like_PALP_sf"/>
</dbReference>
<dbReference type="GO" id="GO:0006567">
    <property type="term" value="P:L-threonine catabolic process"/>
    <property type="evidence" value="ECO:0007669"/>
    <property type="project" value="TreeGrafter"/>
</dbReference>
<proteinExistence type="predicted"/>
<dbReference type="EMBL" id="CP043661">
    <property type="protein sequence ID" value="QNE16900.1"/>
    <property type="molecule type" value="Genomic_DNA"/>
</dbReference>
<dbReference type="GO" id="GO:0003941">
    <property type="term" value="F:L-serine ammonia-lyase activity"/>
    <property type="evidence" value="ECO:0007669"/>
    <property type="project" value="TreeGrafter"/>
</dbReference>
<feature type="domain" description="Tryptophan synthase beta chain-like PALP" evidence="4">
    <location>
        <begin position="19"/>
        <end position="302"/>
    </location>
</feature>
<dbReference type="GO" id="GO:0004794">
    <property type="term" value="F:threonine deaminase activity"/>
    <property type="evidence" value="ECO:0007669"/>
    <property type="project" value="TreeGrafter"/>
</dbReference>
<dbReference type="GO" id="GO:0009097">
    <property type="term" value="P:isoleucine biosynthetic process"/>
    <property type="evidence" value="ECO:0007669"/>
    <property type="project" value="TreeGrafter"/>
</dbReference>
<organism evidence="5 6">
    <name type="scientific">Kribbella qitaiheensis</name>
    <dbReference type="NCBI Taxonomy" id="1544730"/>
    <lineage>
        <taxon>Bacteria</taxon>
        <taxon>Bacillati</taxon>
        <taxon>Actinomycetota</taxon>
        <taxon>Actinomycetes</taxon>
        <taxon>Propionibacteriales</taxon>
        <taxon>Kribbellaceae</taxon>
        <taxon>Kribbella</taxon>
    </lineage>
</organism>
<dbReference type="Gene3D" id="3.40.50.1100">
    <property type="match status" value="2"/>
</dbReference>
<dbReference type="PANTHER" id="PTHR48078:SF17">
    <property type="entry name" value="THREONINE DEHYDRATASE"/>
    <property type="match status" value="1"/>
</dbReference>
<dbReference type="SUPFAM" id="SSF53686">
    <property type="entry name" value="Tryptophan synthase beta subunit-like PLP-dependent enzymes"/>
    <property type="match status" value="1"/>
</dbReference>
<evidence type="ECO:0000313" key="6">
    <source>
        <dbReference type="Proteomes" id="UP000515563"/>
    </source>
</evidence>